<accession>A0A2A7ARZ9</accession>
<dbReference type="PANTHER" id="PTHR47572">
    <property type="entry name" value="LIPOPROTEIN-RELATED"/>
    <property type="match status" value="1"/>
</dbReference>
<organism evidence="5 6">
    <name type="scientific">Faecalibacterium prausnitzii</name>
    <dbReference type="NCBI Taxonomy" id="853"/>
    <lineage>
        <taxon>Bacteria</taxon>
        <taxon>Bacillati</taxon>
        <taxon>Bacillota</taxon>
        <taxon>Clostridia</taxon>
        <taxon>Eubacteriales</taxon>
        <taxon>Oscillospiraceae</taxon>
        <taxon>Faecalibacterium</taxon>
    </lineage>
</organism>
<comment type="similarity">
    <text evidence="1">Belongs to the SMP-30/CGR1 family.</text>
</comment>
<keyword evidence="3" id="KW-1133">Transmembrane helix</keyword>
<dbReference type="PANTHER" id="PTHR47572:SF4">
    <property type="entry name" value="LACTONASE DRP35"/>
    <property type="match status" value="1"/>
</dbReference>
<dbReference type="EMBL" id="NMTY01000009">
    <property type="protein sequence ID" value="PDX81841.1"/>
    <property type="molecule type" value="Genomic_DNA"/>
</dbReference>
<keyword evidence="2" id="KW-0378">Hydrolase</keyword>
<dbReference type="InterPro" id="IPR011042">
    <property type="entry name" value="6-blade_b-propeller_TolB-like"/>
</dbReference>
<dbReference type="GO" id="GO:0016787">
    <property type="term" value="F:hydrolase activity"/>
    <property type="evidence" value="ECO:0007669"/>
    <property type="project" value="UniProtKB-KW"/>
</dbReference>
<reference evidence="5 6" key="1">
    <citation type="journal article" date="2017" name="Front. Microbiol.">
        <title>New Insights into the Diversity of the Genus Faecalibacterium.</title>
        <authorList>
            <person name="Benevides L."/>
            <person name="Burman S."/>
            <person name="Martin R."/>
            <person name="Robert V."/>
            <person name="Thomas M."/>
            <person name="Miquel S."/>
            <person name="Chain F."/>
            <person name="Sokol H."/>
            <person name="Bermudez-Humaran L.G."/>
            <person name="Morrison M."/>
            <person name="Langella P."/>
            <person name="Azevedo V.A."/>
            <person name="Chatel J.M."/>
            <person name="Soares S."/>
        </authorList>
    </citation>
    <scope>NUCLEOTIDE SEQUENCE [LARGE SCALE GENOMIC DNA]</scope>
    <source>
        <strain evidence="5 6">CNCM I 4575</strain>
    </source>
</reference>
<feature type="domain" description="SMP-30/Gluconolactonase/LRE-like region" evidence="4">
    <location>
        <begin position="221"/>
        <end position="342"/>
    </location>
</feature>
<evidence type="ECO:0000259" key="4">
    <source>
        <dbReference type="Pfam" id="PF08450"/>
    </source>
</evidence>
<proteinExistence type="inferred from homology"/>
<gene>
    <name evidence="5" type="ORF">CGS58_04755</name>
</gene>
<dbReference type="Gene3D" id="2.120.10.30">
    <property type="entry name" value="TolB, C-terminal domain"/>
    <property type="match status" value="1"/>
</dbReference>
<dbReference type="AlphaFoldDB" id="A0A2A7ARZ9"/>
<dbReference type="RefSeq" id="WP_097839122.1">
    <property type="nucleotide sequence ID" value="NZ_NMTY01000009.1"/>
</dbReference>
<evidence type="ECO:0000256" key="1">
    <source>
        <dbReference type="ARBA" id="ARBA00008853"/>
    </source>
</evidence>
<evidence type="ECO:0000256" key="2">
    <source>
        <dbReference type="ARBA" id="ARBA00022801"/>
    </source>
</evidence>
<evidence type="ECO:0000313" key="6">
    <source>
        <dbReference type="Proteomes" id="UP000220005"/>
    </source>
</evidence>
<keyword evidence="3" id="KW-0812">Transmembrane</keyword>
<evidence type="ECO:0000313" key="5">
    <source>
        <dbReference type="EMBL" id="PDX81841.1"/>
    </source>
</evidence>
<keyword evidence="3" id="KW-0472">Membrane</keyword>
<comment type="caution">
    <text evidence="5">The sequence shown here is derived from an EMBL/GenBank/DDBJ whole genome shotgun (WGS) entry which is preliminary data.</text>
</comment>
<dbReference type="InterPro" id="IPR013658">
    <property type="entry name" value="SGL"/>
</dbReference>
<dbReference type="InterPro" id="IPR051262">
    <property type="entry name" value="SMP-30/CGR1_Lactonase"/>
</dbReference>
<evidence type="ECO:0000256" key="3">
    <source>
        <dbReference type="SAM" id="Phobius"/>
    </source>
</evidence>
<feature type="transmembrane region" description="Helical" evidence="3">
    <location>
        <begin position="6"/>
        <end position="27"/>
    </location>
</feature>
<feature type="transmembrane region" description="Helical" evidence="3">
    <location>
        <begin position="66"/>
        <end position="84"/>
    </location>
</feature>
<dbReference type="Proteomes" id="UP000220005">
    <property type="component" value="Unassembled WGS sequence"/>
</dbReference>
<dbReference type="SUPFAM" id="SSF63829">
    <property type="entry name" value="Calcium-dependent phosphotriesterase"/>
    <property type="match status" value="1"/>
</dbReference>
<sequence length="431" mass="45273">MRIGLVELLLILLIAALSIGPSAALWVERWMRRAQRSTAAAARRRAAQEAQRAAEREEVLQRFQKLSIVFVFCAAAALVWGLVLRPIDVTVTPYTAPEIQPMPDAGPTAESGDVLSVTGWRDISCIRERDGWLYFAAQADTRAGGAALLRMREDGSGLSSILTAEGEITGFDFDPDGDIWYTVVTASGGALCRAGYDGWGAASEQIVTQIDGTALSCPTAVAVGADGSVYFTDAAAVSPKHGVESALRTELVAHTGTGSVYVYDPAARTVQTVLTGAAGASGLALDENGTLYVSDLGTRCVWSVEASARGLTAGGRNCGTALTGLPGYPGALALDEDGTLYISYRWARADWLENHADSTLLRGAALRLSQTMQQNLFSLPAGSIRAEAAAPGGGRLTISGKKAGSTTALCPVGSRVYLAISGETELNWVRI</sequence>
<name>A0A2A7ARZ9_9FIRM</name>
<protein>
    <submittedName>
        <fullName evidence="5">Gluconolactonase</fullName>
    </submittedName>
</protein>
<dbReference type="Pfam" id="PF08450">
    <property type="entry name" value="SGL"/>
    <property type="match status" value="1"/>
</dbReference>